<dbReference type="GO" id="GO:0006817">
    <property type="term" value="P:phosphate ion transport"/>
    <property type="evidence" value="ECO:0007669"/>
    <property type="project" value="UniProtKB-KW"/>
</dbReference>
<keyword evidence="5 8" id="KW-0812">Transmembrane</keyword>
<dbReference type="PROSITE" id="PS50928">
    <property type="entry name" value="ABC_TM1"/>
    <property type="match status" value="1"/>
</dbReference>
<dbReference type="PATRIC" id="fig|616990.3.peg.2284"/>
<evidence type="ECO:0000256" key="6">
    <source>
        <dbReference type="ARBA" id="ARBA00022989"/>
    </source>
</evidence>
<feature type="transmembrane region" description="Helical" evidence="8">
    <location>
        <begin position="156"/>
        <end position="177"/>
    </location>
</feature>
<evidence type="ECO:0000256" key="8">
    <source>
        <dbReference type="RuleBase" id="RU363032"/>
    </source>
</evidence>
<gene>
    <name evidence="11" type="ORF">IV54_GL002152</name>
</gene>
<proteinExistence type="inferred from homology"/>
<keyword evidence="6 8" id="KW-1133">Transmembrane helix</keyword>
<dbReference type="InterPro" id="IPR035906">
    <property type="entry name" value="MetI-like_sf"/>
</dbReference>
<evidence type="ECO:0000256" key="1">
    <source>
        <dbReference type="ARBA" id="ARBA00004651"/>
    </source>
</evidence>
<keyword evidence="7 8" id="KW-0472">Membrane</keyword>
<dbReference type="SUPFAM" id="SSF161098">
    <property type="entry name" value="MetI-like"/>
    <property type="match status" value="1"/>
</dbReference>
<feature type="transmembrane region" description="Helical" evidence="8">
    <location>
        <begin position="183"/>
        <end position="206"/>
    </location>
</feature>
<dbReference type="NCBIfam" id="TIGR02138">
    <property type="entry name" value="phosphate_pstC"/>
    <property type="match status" value="1"/>
</dbReference>
<dbReference type="GO" id="GO:0005315">
    <property type="term" value="F:phosphate transmembrane transporter activity"/>
    <property type="evidence" value="ECO:0007669"/>
    <property type="project" value="InterPro"/>
</dbReference>
<evidence type="ECO:0000256" key="3">
    <source>
        <dbReference type="ARBA" id="ARBA00022448"/>
    </source>
</evidence>
<keyword evidence="12" id="KW-1185">Reference proteome</keyword>
<keyword evidence="9" id="KW-0592">Phosphate transport</keyword>
<evidence type="ECO:0000259" key="10">
    <source>
        <dbReference type="PROSITE" id="PS50928"/>
    </source>
</evidence>
<dbReference type="InterPro" id="IPR000515">
    <property type="entry name" value="MetI-like"/>
</dbReference>
<dbReference type="CDD" id="cd06261">
    <property type="entry name" value="TM_PBP2"/>
    <property type="match status" value="1"/>
</dbReference>
<feature type="transmembrane region" description="Helical" evidence="8">
    <location>
        <begin position="112"/>
        <end position="135"/>
    </location>
</feature>
<protein>
    <recommendedName>
        <fullName evidence="9">Phosphate transport system permease protein</fullName>
    </recommendedName>
</protein>
<dbReference type="Gene3D" id="1.10.3720.10">
    <property type="entry name" value="MetI-like"/>
    <property type="match status" value="1"/>
</dbReference>
<comment type="subcellular location">
    <subcellularLocation>
        <location evidence="1 8">Cell membrane</location>
        <topology evidence="1 8">Multi-pass membrane protein</topology>
    </subcellularLocation>
</comment>
<dbReference type="PANTHER" id="PTHR30425:SF2">
    <property type="entry name" value="ABC TRANSPORTER PERMEASE PROTEIN YQGH-RELATED"/>
    <property type="match status" value="1"/>
</dbReference>
<evidence type="ECO:0000256" key="4">
    <source>
        <dbReference type="ARBA" id="ARBA00022475"/>
    </source>
</evidence>
<dbReference type="InterPro" id="IPR011864">
    <property type="entry name" value="Phosphate_PstC"/>
</dbReference>
<comment type="function">
    <text evidence="9">Part of the binding-protein-dependent transport system for phosphate; probably responsible for the translocation of the substrate across the membrane.</text>
</comment>
<dbReference type="PANTHER" id="PTHR30425">
    <property type="entry name" value="PHOSPHATE TRANSPORT SYSTEM PERMEASE PROTEIN PST"/>
    <property type="match status" value="1"/>
</dbReference>
<evidence type="ECO:0000256" key="7">
    <source>
        <dbReference type="ARBA" id="ARBA00023136"/>
    </source>
</evidence>
<feature type="domain" description="ABC transmembrane type-1" evidence="10">
    <location>
        <begin position="116"/>
        <end position="326"/>
    </location>
</feature>
<dbReference type="STRING" id="616990.IV54_GL002152"/>
<keyword evidence="3 8" id="KW-0813">Transport</keyword>
<dbReference type="Pfam" id="PF00528">
    <property type="entry name" value="BPD_transp_1"/>
    <property type="match status" value="1"/>
</dbReference>
<reference evidence="11 12" key="1">
    <citation type="journal article" date="2015" name="Genome Announc.">
        <title>Expanding the biotechnology potential of lactobacilli through comparative genomics of 213 strains and associated genera.</title>
        <authorList>
            <person name="Sun Z."/>
            <person name="Harris H.M."/>
            <person name="McCann A."/>
            <person name="Guo C."/>
            <person name="Argimon S."/>
            <person name="Zhang W."/>
            <person name="Yang X."/>
            <person name="Jeffery I.B."/>
            <person name="Cooney J.C."/>
            <person name="Kagawa T.F."/>
            <person name="Liu W."/>
            <person name="Song Y."/>
            <person name="Salvetti E."/>
            <person name="Wrobel A."/>
            <person name="Rasinkangas P."/>
            <person name="Parkhill J."/>
            <person name="Rea M.C."/>
            <person name="O'Sullivan O."/>
            <person name="Ritari J."/>
            <person name="Douillard F.P."/>
            <person name="Paul Ross R."/>
            <person name="Yang R."/>
            <person name="Briner A.E."/>
            <person name="Felis G.E."/>
            <person name="de Vos W.M."/>
            <person name="Barrangou R."/>
            <person name="Klaenhammer T.R."/>
            <person name="Caufield P.W."/>
            <person name="Cui Y."/>
            <person name="Zhang H."/>
            <person name="O'Toole P.W."/>
        </authorList>
    </citation>
    <scope>NUCLEOTIDE SEQUENCE [LARGE SCALE GENOMIC DNA]</scope>
    <source>
        <strain evidence="11 12">DSM 22467</strain>
    </source>
</reference>
<feature type="transmembrane region" description="Helical" evidence="8">
    <location>
        <begin position="307"/>
        <end position="330"/>
    </location>
</feature>
<evidence type="ECO:0000256" key="5">
    <source>
        <dbReference type="ARBA" id="ARBA00022692"/>
    </source>
</evidence>
<evidence type="ECO:0000256" key="2">
    <source>
        <dbReference type="ARBA" id="ARBA00007069"/>
    </source>
</evidence>
<organism evidence="11 12">
    <name type="scientific">Levilactobacillus paucivorans</name>
    <dbReference type="NCBI Taxonomy" id="616990"/>
    <lineage>
        <taxon>Bacteria</taxon>
        <taxon>Bacillati</taxon>
        <taxon>Bacillota</taxon>
        <taxon>Bacilli</taxon>
        <taxon>Lactobacillales</taxon>
        <taxon>Lactobacillaceae</taxon>
        <taxon>Levilactobacillus</taxon>
    </lineage>
</organism>
<keyword evidence="4 9" id="KW-1003">Cell membrane</keyword>
<evidence type="ECO:0000313" key="11">
    <source>
        <dbReference type="EMBL" id="KRO03690.1"/>
    </source>
</evidence>
<evidence type="ECO:0000256" key="9">
    <source>
        <dbReference type="RuleBase" id="RU363054"/>
    </source>
</evidence>
<dbReference type="GO" id="GO:0005886">
    <property type="term" value="C:plasma membrane"/>
    <property type="evidence" value="ECO:0007669"/>
    <property type="project" value="UniProtKB-SubCell"/>
</dbReference>
<name>A0A0R2LZK7_9LACO</name>
<sequence length="339" mass="36603">MLKWGEGAVEALSPFLKGGSQLMEQTNFQLKKQDTQSQEWSKRLHHATRATREDWIGRGISYLCIGVIILVVASMLWFITSKGIATFTQNHVSLWKFLSGTDWSPSQGKIGALPMIVGSFAVTFAAAIVATPFAVGTAIFMTEISPNKGRKFLQPVIELLVGIPSVVYGFIGLAVVVPFMRHLVGGSGFGIISATFVLFVMVLPTITSMTVDSLRAVPRYYKEASLALGATRWQTVSKVILRSATPGILTAVIFGMARAFGEALAVQMVIGNAAVMPKDLISAASTLTSQLTTGIGDTIDGTLPNNALWSLALILLLMSLFFNALVRVIAKRGQLKHER</sequence>
<feature type="transmembrane region" description="Helical" evidence="8">
    <location>
        <begin position="248"/>
        <end position="270"/>
    </location>
</feature>
<dbReference type="EMBL" id="JQCA01000069">
    <property type="protein sequence ID" value="KRO03690.1"/>
    <property type="molecule type" value="Genomic_DNA"/>
</dbReference>
<dbReference type="AlphaFoldDB" id="A0A0R2LZK7"/>
<comment type="caution">
    <text evidence="11">The sequence shown here is derived from an EMBL/GenBank/DDBJ whole genome shotgun (WGS) entry which is preliminary data.</text>
</comment>
<comment type="similarity">
    <text evidence="2 9">Belongs to the binding-protein-dependent transport system permease family. CysTW subfamily.</text>
</comment>
<dbReference type="Proteomes" id="UP000051906">
    <property type="component" value="Unassembled WGS sequence"/>
</dbReference>
<dbReference type="InterPro" id="IPR051124">
    <property type="entry name" value="Phosphate_Transport_Permease"/>
</dbReference>
<feature type="transmembrane region" description="Helical" evidence="8">
    <location>
        <begin position="59"/>
        <end position="79"/>
    </location>
</feature>
<evidence type="ECO:0000313" key="12">
    <source>
        <dbReference type="Proteomes" id="UP000051906"/>
    </source>
</evidence>
<accession>A0A0R2LZK7</accession>